<dbReference type="PROSITE" id="PS51318">
    <property type="entry name" value="TAT"/>
    <property type="match status" value="1"/>
</dbReference>
<organism evidence="4 5">
    <name type="scientific">Nonomuraea solani</name>
    <dbReference type="NCBI Taxonomy" id="1144553"/>
    <lineage>
        <taxon>Bacteria</taxon>
        <taxon>Bacillati</taxon>
        <taxon>Actinomycetota</taxon>
        <taxon>Actinomycetes</taxon>
        <taxon>Streptosporangiales</taxon>
        <taxon>Streptosporangiaceae</taxon>
        <taxon>Nonomuraea</taxon>
    </lineage>
</organism>
<reference evidence="4 5" key="1">
    <citation type="submission" date="2016-10" db="EMBL/GenBank/DDBJ databases">
        <authorList>
            <person name="de Groot N.N."/>
        </authorList>
    </citation>
    <scope>NUCLEOTIDE SEQUENCE [LARGE SCALE GENOMIC DNA]</scope>
    <source>
        <strain evidence="4 5">CGMCC 4.7037</strain>
    </source>
</reference>
<dbReference type="CDD" id="cd15482">
    <property type="entry name" value="Sialidase_non-viral"/>
    <property type="match status" value="1"/>
</dbReference>
<keyword evidence="5" id="KW-1185">Reference proteome</keyword>
<evidence type="ECO:0000256" key="2">
    <source>
        <dbReference type="SAM" id="SignalP"/>
    </source>
</evidence>
<dbReference type="PANTHER" id="PTHR43752">
    <property type="entry name" value="BNR/ASP-BOX REPEAT FAMILY PROTEIN"/>
    <property type="match status" value="1"/>
</dbReference>
<dbReference type="Pfam" id="PF13088">
    <property type="entry name" value="BNR_2"/>
    <property type="match status" value="1"/>
</dbReference>
<feature type="compositionally biased region" description="Polar residues" evidence="1">
    <location>
        <begin position="280"/>
        <end position="300"/>
    </location>
</feature>
<evidence type="ECO:0000313" key="4">
    <source>
        <dbReference type="EMBL" id="SEG89003.1"/>
    </source>
</evidence>
<protein>
    <submittedName>
        <fullName evidence="4">BNR repeat-like domain-containing protein</fullName>
    </submittedName>
</protein>
<dbReference type="EMBL" id="FNVT01000006">
    <property type="protein sequence ID" value="SEG89003.1"/>
    <property type="molecule type" value="Genomic_DNA"/>
</dbReference>
<accession>A0A1H6DW99</accession>
<feature type="region of interest" description="Disordered" evidence="1">
    <location>
        <begin position="280"/>
        <end position="313"/>
    </location>
</feature>
<dbReference type="SUPFAM" id="SSF50939">
    <property type="entry name" value="Sialidases"/>
    <property type="match status" value="1"/>
</dbReference>
<dbReference type="Proteomes" id="UP000236732">
    <property type="component" value="Unassembled WGS sequence"/>
</dbReference>
<dbReference type="RefSeq" id="WP_103958271.1">
    <property type="nucleotide sequence ID" value="NZ_FNVT01000006.1"/>
</dbReference>
<dbReference type="InterPro" id="IPR036278">
    <property type="entry name" value="Sialidase_sf"/>
</dbReference>
<evidence type="ECO:0000313" key="5">
    <source>
        <dbReference type="Proteomes" id="UP000236732"/>
    </source>
</evidence>
<evidence type="ECO:0000256" key="1">
    <source>
        <dbReference type="SAM" id="MobiDB-lite"/>
    </source>
</evidence>
<sequence>MTRTRRPVRTAALALAALLALSAAPAYAAEEPPMKVTDGLIDTSDTATLGLDLAKRARTITVFAPGDDDLKYNHGVVLMPFKGRLYAQWQSSAVDEDAPDTIVTYATSGNGKKWSKPIPLTAPRTDGYTSSGGWWTNGRTLVAYLNVWPRALTPRGGHTEYVTSTDGRRWSKPRRVTGADGQPVNGIIEQDVKALPGGRLLTAFHVQPGLFVKPYYTDDPLGVSGWKQGDFTNQPNTPEISRELEPSWYRRPDGSVVMVFRDQGGGTLRKLAAVSTDNGETWSRSVETNVPDSRSKQSAGNLPDGTAYLVSNPTGTRTRYPLTVLTSADGVTFDKGYNLRTANDLQPRRYEGLYKNAGYSYPKSVVWNGHLYAAYGTNKEDVQLSRIPVADLARRGGE</sequence>
<dbReference type="InterPro" id="IPR006311">
    <property type="entry name" value="TAT_signal"/>
</dbReference>
<dbReference type="AlphaFoldDB" id="A0A1H6DW99"/>
<feature type="chain" id="PRO_5009296313" evidence="2">
    <location>
        <begin position="29"/>
        <end position="398"/>
    </location>
</feature>
<dbReference type="Gene3D" id="2.120.10.10">
    <property type="match status" value="1"/>
</dbReference>
<evidence type="ECO:0000259" key="3">
    <source>
        <dbReference type="Pfam" id="PF13088"/>
    </source>
</evidence>
<dbReference type="PANTHER" id="PTHR43752:SF2">
    <property type="entry name" value="BNR_ASP-BOX REPEAT FAMILY PROTEIN"/>
    <property type="match status" value="1"/>
</dbReference>
<proteinExistence type="predicted"/>
<dbReference type="InterPro" id="IPR011040">
    <property type="entry name" value="Sialidase"/>
</dbReference>
<name>A0A1H6DW99_9ACTN</name>
<feature type="region of interest" description="Disordered" evidence="1">
    <location>
        <begin position="159"/>
        <end position="182"/>
    </location>
</feature>
<gene>
    <name evidence="4" type="ORF">SAMN05444920_106364</name>
</gene>
<feature type="domain" description="Sialidase" evidence="3">
    <location>
        <begin position="83"/>
        <end position="369"/>
    </location>
</feature>
<keyword evidence="2" id="KW-0732">Signal</keyword>
<dbReference type="OrthoDB" id="41724at2"/>
<feature type="signal peptide" evidence="2">
    <location>
        <begin position="1"/>
        <end position="28"/>
    </location>
</feature>